<dbReference type="Proteomes" id="UP001195483">
    <property type="component" value="Unassembled WGS sequence"/>
</dbReference>
<reference evidence="1" key="3">
    <citation type="submission" date="2023-05" db="EMBL/GenBank/DDBJ databases">
        <authorList>
            <person name="Smith C.H."/>
        </authorList>
    </citation>
    <scope>NUCLEOTIDE SEQUENCE</scope>
    <source>
        <strain evidence="1">CHS0354</strain>
        <tissue evidence="1">Mantle</tissue>
    </source>
</reference>
<evidence type="ECO:0000313" key="1">
    <source>
        <dbReference type="EMBL" id="KAK3599783.1"/>
    </source>
</evidence>
<dbReference type="AlphaFoldDB" id="A0AAE0SY79"/>
<protein>
    <submittedName>
        <fullName evidence="1">Uncharacterized protein</fullName>
    </submittedName>
</protein>
<organism evidence="1 2">
    <name type="scientific">Potamilus streckersoni</name>
    <dbReference type="NCBI Taxonomy" id="2493646"/>
    <lineage>
        <taxon>Eukaryota</taxon>
        <taxon>Metazoa</taxon>
        <taxon>Spiralia</taxon>
        <taxon>Lophotrochozoa</taxon>
        <taxon>Mollusca</taxon>
        <taxon>Bivalvia</taxon>
        <taxon>Autobranchia</taxon>
        <taxon>Heteroconchia</taxon>
        <taxon>Palaeoheterodonta</taxon>
        <taxon>Unionida</taxon>
        <taxon>Unionoidea</taxon>
        <taxon>Unionidae</taxon>
        <taxon>Ambleminae</taxon>
        <taxon>Lampsilini</taxon>
        <taxon>Potamilus</taxon>
    </lineage>
</organism>
<gene>
    <name evidence="1" type="ORF">CHS0354_037269</name>
</gene>
<comment type="caution">
    <text evidence="1">The sequence shown here is derived from an EMBL/GenBank/DDBJ whole genome shotgun (WGS) entry which is preliminary data.</text>
</comment>
<sequence length="75" mass="8387">MKYPNYIFKAVEEPTVVQVLDIPLGAEYLQEVKTYLMTKAKSGGTKKADFYGKPDPKCGFCLIDLKDPKASVQNL</sequence>
<reference evidence="1" key="2">
    <citation type="journal article" date="2021" name="Genome Biol. Evol.">
        <title>Developing a high-quality reference genome for a parasitic bivalve with doubly uniparental inheritance (Bivalvia: Unionida).</title>
        <authorList>
            <person name="Smith C.H."/>
        </authorList>
    </citation>
    <scope>NUCLEOTIDE SEQUENCE</scope>
    <source>
        <strain evidence="1">CHS0354</strain>
        <tissue evidence="1">Mantle</tissue>
    </source>
</reference>
<evidence type="ECO:0000313" key="2">
    <source>
        <dbReference type="Proteomes" id="UP001195483"/>
    </source>
</evidence>
<proteinExistence type="predicted"/>
<dbReference type="EMBL" id="JAEAOA010002176">
    <property type="protein sequence ID" value="KAK3599783.1"/>
    <property type="molecule type" value="Genomic_DNA"/>
</dbReference>
<accession>A0AAE0SY79</accession>
<keyword evidence="2" id="KW-1185">Reference proteome</keyword>
<reference evidence="1" key="1">
    <citation type="journal article" date="2021" name="Genome Biol. Evol.">
        <title>A High-Quality Reference Genome for a Parasitic Bivalve with Doubly Uniparental Inheritance (Bivalvia: Unionida).</title>
        <authorList>
            <person name="Smith C.H."/>
        </authorList>
    </citation>
    <scope>NUCLEOTIDE SEQUENCE</scope>
    <source>
        <strain evidence="1">CHS0354</strain>
    </source>
</reference>
<name>A0AAE0SY79_9BIVA</name>